<evidence type="ECO:0000313" key="3">
    <source>
        <dbReference type="Proteomes" id="UP000295151"/>
    </source>
</evidence>
<evidence type="ECO:0000259" key="1">
    <source>
        <dbReference type="PROSITE" id="PS50943"/>
    </source>
</evidence>
<protein>
    <submittedName>
        <fullName evidence="2">Helix-turn-helix protein</fullName>
    </submittedName>
</protein>
<sequence>MTDVHTRNLDLQVEWYGEFLRDRFRRLLDRLDLSQAQLAAILGLSAPMLSQLMSGQRAKISNPAVLSRLLQLEGAVGERGWDELPQEEQHRRLIEIRAAQPSTLSVAQGNPVEVAADPVPADPVASIQALLRDVASATELQGAAELLEPSFPDIAEALRVLGTGRTQDARAYYARITSGR</sequence>
<dbReference type="InterPro" id="IPR001387">
    <property type="entry name" value="Cro/C1-type_HTH"/>
</dbReference>
<accession>A0A4R7SZ45</accession>
<comment type="caution">
    <text evidence="2">The sequence shown here is derived from an EMBL/GenBank/DDBJ whole genome shotgun (WGS) entry which is preliminary data.</text>
</comment>
<dbReference type="Proteomes" id="UP000295151">
    <property type="component" value="Unassembled WGS sequence"/>
</dbReference>
<evidence type="ECO:0000313" key="2">
    <source>
        <dbReference type="EMBL" id="TDU84325.1"/>
    </source>
</evidence>
<dbReference type="Gene3D" id="1.10.260.40">
    <property type="entry name" value="lambda repressor-like DNA-binding domains"/>
    <property type="match status" value="1"/>
</dbReference>
<feature type="domain" description="HTH cro/C1-type" evidence="1">
    <location>
        <begin position="24"/>
        <end position="61"/>
    </location>
</feature>
<dbReference type="InterPro" id="IPR010982">
    <property type="entry name" value="Lambda_DNA-bd_dom_sf"/>
</dbReference>
<proteinExistence type="predicted"/>
<dbReference type="GO" id="GO:0003677">
    <property type="term" value="F:DNA binding"/>
    <property type="evidence" value="ECO:0007669"/>
    <property type="project" value="InterPro"/>
</dbReference>
<dbReference type="OrthoDB" id="3680625at2"/>
<dbReference type="PROSITE" id="PS50943">
    <property type="entry name" value="HTH_CROC1"/>
    <property type="match status" value="1"/>
</dbReference>
<gene>
    <name evidence="2" type="ORF">EV138_6796</name>
</gene>
<dbReference type="SMART" id="SM00530">
    <property type="entry name" value="HTH_XRE"/>
    <property type="match status" value="1"/>
</dbReference>
<dbReference type="EMBL" id="SOCE01000002">
    <property type="protein sequence ID" value="TDU84325.1"/>
    <property type="molecule type" value="Genomic_DNA"/>
</dbReference>
<keyword evidence="3" id="KW-1185">Reference proteome</keyword>
<dbReference type="SUPFAM" id="SSF47413">
    <property type="entry name" value="lambda repressor-like DNA-binding domains"/>
    <property type="match status" value="1"/>
</dbReference>
<dbReference type="Pfam" id="PF01381">
    <property type="entry name" value="HTH_3"/>
    <property type="match status" value="1"/>
</dbReference>
<dbReference type="AlphaFoldDB" id="A0A4R7SZ45"/>
<dbReference type="RefSeq" id="WP_133984019.1">
    <property type="nucleotide sequence ID" value="NZ_SOCE01000002.1"/>
</dbReference>
<organism evidence="2 3">
    <name type="scientific">Kribbella voronezhensis</name>
    <dbReference type="NCBI Taxonomy" id="2512212"/>
    <lineage>
        <taxon>Bacteria</taxon>
        <taxon>Bacillati</taxon>
        <taxon>Actinomycetota</taxon>
        <taxon>Actinomycetes</taxon>
        <taxon>Propionibacteriales</taxon>
        <taxon>Kribbellaceae</taxon>
        <taxon>Kribbella</taxon>
    </lineage>
</organism>
<reference evidence="2 3" key="1">
    <citation type="submission" date="2019-03" db="EMBL/GenBank/DDBJ databases">
        <title>Genomic Encyclopedia of Type Strains, Phase III (KMG-III): the genomes of soil and plant-associated and newly described type strains.</title>
        <authorList>
            <person name="Whitman W."/>
        </authorList>
    </citation>
    <scope>NUCLEOTIDE SEQUENCE [LARGE SCALE GENOMIC DNA]</scope>
    <source>
        <strain evidence="2 3">VKM Ac-2575</strain>
    </source>
</reference>
<name>A0A4R7SZ45_9ACTN</name>